<reference evidence="1" key="1">
    <citation type="submission" date="2020-02" db="EMBL/GenBank/DDBJ databases">
        <title>Genome sequencing of the panga catfish, Pangasius djambal.</title>
        <authorList>
            <person name="Wen M."/>
            <person name="Zahm M."/>
            <person name="Roques C."/>
            <person name="Cabau C."/>
            <person name="Klopp C."/>
            <person name="Donnadieu C."/>
            <person name="Jouanno E."/>
            <person name="Avarre J.-C."/>
            <person name="Campet M."/>
            <person name="Ha T."/>
            <person name="Dugue R."/>
            <person name="Lampietro C."/>
            <person name="Louis A."/>
            <person name="Herpin A."/>
            <person name="Echchiki A."/>
            <person name="Berthelot C."/>
            <person name="Parey E."/>
            <person name="Roest-Crollius H."/>
            <person name="Braasch I."/>
            <person name="Postlethwait J.H."/>
            <person name="Bobe J."/>
            <person name="Montfort J."/>
            <person name="Bouchez O."/>
            <person name="Begum T."/>
            <person name="Schartl M."/>
            <person name="Gustiano R."/>
            <person name="Guiguen Y."/>
        </authorList>
    </citation>
    <scope>NUCLEOTIDE SEQUENCE</scope>
    <source>
        <strain evidence="1">Pdj_M5554</strain>
    </source>
</reference>
<gene>
    <name evidence="1" type="ORF">PDJAM_G00050600</name>
</gene>
<accession>A0ACC5YV55</accession>
<dbReference type="EMBL" id="CM040988">
    <property type="protein sequence ID" value="MCJ8739738.1"/>
    <property type="molecule type" value="Genomic_DNA"/>
</dbReference>
<dbReference type="Proteomes" id="UP000830395">
    <property type="component" value="Chromosome 14"/>
</dbReference>
<evidence type="ECO:0000313" key="1">
    <source>
        <dbReference type="EMBL" id="MCJ8739738.1"/>
    </source>
</evidence>
<proteinExistence type="predicted"/>
<comment type="caution">
    <text evidence="1">The sequence shown here is derived from an EMBL/GenBank/DDBJ whole genome shotgun (WGS) entry which is preliminary data.</text>
</comment>
<evidence type="ECO:0000313" key="2">
    <source>
        <dbReference type="Proteomes" id="UP000830395"/>
    </source>
</evidence>
<organism evidence="1 2">
    <name type="scientific">Pangasius djambal</name>
    <dbReference type="NCBI Taxonomy" id="1691987"/>
    <lineage>
        <taxon>Eukaryota</taxon>
        <taxon>Metazoa</taxon>
        <taxon>Chordata</taxon>
        <taxon>Craniata</taxon>
        <taxon>Vertebrata</taxon>
        <taxon>Euteleostomi</taxon>
        <taxon>Actinopterygii</taxon>
        <taxon>Neopterygii</taxon>
        <taxon>Teleostei</taxon>
        <taxon>Ostariophysi</taxon>
        <taxon>Siluriformes</taxon>
        <taxon>Pangasiidae</taxon>
        <taxon>Pangasius</taxon>
    </lineage>
</organism>
<sequence length="461" mass="51461">MTLQQTVRTAEKIIGVSLPTNTTSYNNRCTCKATSLLDDPSHFSHGLFTLLPSGRRLYMFMLWMPMLLEMHVLDGAVAQSVSSYGKQGSDLGLQVFLQMVQEKPHENVVLSPHGVASILGILLPGTHGNTKQQLLSGLRYNKKGPYKMLRKLHKALTSKANTNFIVIANALFPQEGFNIHTNFLTTNRDNFLCDSHALNYNNPQQSADFINGWIKNRTKGHIHSLLKPDMLDPSLTRLVVVNSIYFKGMWKSRFQVQSTKIRSFTGGDGKSYKVPMMSQLSVFKIGWANTPLGVKYRVIELPYHGNHTSMFIAFPSERVTPLSTILPHLTTATVHGWARLMRQGKVRLLLPKFTVEMEMDLKGPLFALGMTDIFTKGKADFRHLSSEPIHLSKALQKIKIEVNEDGTKAAAATNGSIYKPQFSSHSLPDQSGFQCGSPLTQLACLHPTMPSFALPSLWFTD</sequence>
<keyword evidence="2" id="KW-1185">Reference proteome</keyword>
<protein>
    <submittedName>
        <fullName evidence="1">Uncharacterized protein</fullName>
    </submittedName>
</protein>
<name>A0ACC5YV55_9TELE</name>